<name>A0A6J7WFT2_9CAUD</name>
<proteinExistence type="predicted"/>
<gene>
    <name evidence="1" type="ORF">UFOVP176_9</name>
</gene>
<organism evidence="1">
    <name type="scientific">uncultured Caudovirales phage</name>
    <dbReference type="NCBI Taxonomy" id="2100421"/>
    <lineage>
        <taxon>Viruses</taxon>
        <taxon>Duplodnaviria</taxon>
        <taxon>Heunggongvirae</taxon>
        <taxon>Uroviricota</taxon>
        <taxon>Caudoviricetes</taxon>
        <taxon>Peduoviridae</taxon>
        <taxon>Maltschvirus</taxon>
        <taxon>Maltschvirus maltsch</taxon>
    </lineage>
</organism>
<accession>A0A6J7WFT2</accession>
<sequence length="515" mass="55000">MSQPIQAYSITAPGFMGLNTQDSSLDLASGFALVANNCIIDQYGRIGARKGWSPVNSSTGNLGSNAVKAIGELITIDGTSWTICAGNNKIFKLVGSTLTELTYGGGGTAPTITDSNWQMASLNGGIYLFQTGHDPIEFNPTTSTTQYRRISEMTGYAGTVPQGDCAISAYGRLWVANTAGNKTTVAWCDVLLPAKWNTGTAGTLNIDQVWPRGGDNITALGAHNGFLFIFGKNNLLEYAGATTPSTMTLQDAVVGIGCIARDSVAYTGTDLLFLSATGVRSVARTIQEKSSPLNDLSKNVRNDLMTAVNGETAASIKAVYSPRDAFYVITLPTLKSVYCFDTKATLQDGSFRVTTWDSMEPLSFCKKADGTLLIGKIGYVGSHTGYTDNGSTYRFQYFTNHTDLGSPSVTSILKRLNAVVIGGSDQYVTFKWGYDFTGNYQAQNVKIPSQGVSYFGIAEYNTSGVEYSGGTSLQTLKVYPTGAGKVIQTGYESDINSLPLSIQKIEIHAKNGKLV</sequence>
<protein>
    <submittedName>
        <fullName evidence="1">Uncharacterized protein</fullName>
    </submittedName>
</protein>
<dbReference type="EMBL" id="LR798224">
    <property type="protein sequence ID" value="CAB5194455.1"/>
    <property type="molecule type" value="Genomic_DNA"/>
</dbReference>
<reference evidence="1" key="1">
    <citation type="submission" date="2020-05" db="EMBL/GenBank/DDBJ databases">
        <authorList>
            <person name="Chiriac C."/>
            <person name="Salcher M."/>
            <person name="Ghai R."/>
            <person name="Kavagutti S V."/>
        </authorList>
    </citation>
    <scope>NUCLEOTIDE SEQUENCE</scope>
</reference>
<evidence type="ECO:0000313" key="1">
    <source>
        <dbReference type="EMBL" id="CAB5194455.1"/>
    </source>
</evidence>